<dbReference type="Proteomes" id="UP000727456">
    <property type="component" value="Unassembled WGS sequence"/>
</dbReference>
<dbReference type="InterPro" id="IPR016181">
    <property type="entry name" value="Acyl_CoA_acyltransferase"/>
</dbReference>
<comment type="caution">
    <text evidence="2">The sequence shown here is derived from an EMBL/GenBank/DDBJ whole genome shotgun (WGS) entry which is preliminary data.</text>
</comment>
<dbReference type="Gene3D" id="3.40.630.30">
    <property type="match status" value="1"/>
</dbReference>
<evidence type="ECO:0000313" key="3">
    <source>
        <dbReference type="Proteomes" id="UP000727456"/>
    </source>
</evidence>
<accession>A0ABX0TRD4</accession>
<name>A0ABX0TRD4_9SPHN</name>
<dbReference type="RefSeq" id="WP_167072913.1">
    <property type="nucleotide sequence ID" value="NZ_JAAOZC010000003.1"/>
</dbReference>
<organism evidence="2 3">
    <name type="scientific">Sphingomonas vulcanisoli</name>
    <dbReference type="NCBI Taxonomy" id="1658060"/>
    <lineage>
        <taxon>Bacteria</taxon>
        <taxon>Pseudomonadati</taxon>
        <taxon>Pseudomonadota</taxon>
        <taxon>Alphaproteobacteria</taxon>
        <taxon>Sphingomonadales</taxon>
        <taxon>Sphingomonadaceae</taxon>
        <taxon>Sphingomonas</taxon>
    </lineage>
</organism>
<dbReference type="PROSITE" id="PS51186">
    <property type="entry name" value="GNAT"/>
    <property type="match status" value="1"/>
</dbReference>
<dbReference type="Pfam" id="PF13527">
    <property type="entry name" value="Acetyltransf_9"/>
    <property type="match status" value="1"/>
</dbReference>
<gene>
    <name evidence="2" type="ORF">FHS31_001702</name>
</gene>
<dbReference type="InterPro" id="IPR000182">
    <property type="entry name" value="GNAT_dom"/>
</dbReference>
<evidence type="ECO:0000313" key="2">
    <source>
        <dbReference type="EMBL" id="NIJ08092.1"/>
    </source>
</evidence>
<proteinExistence type="predicted"/>
<evidence type="ECO:0000259" key="1">
    <source>
        <dbReference type="PROSITE" id="PS51186"/>
    </source>
</evidence>
<keyword evidence="3" id="KW-1185">Reference proteome</keyword>
<sequence>MTAAPSTVTIRPLGTADPAAINTLLDEAFGVDRRRRTAYRIRDGMTALPALSFAAFDETERLIGSLQCWPVALDFQTPLVLVGPVAVVPDLQRGGVGRIMMTRMIEAAESTRADPLVLIGDPEYYGRFFGFEAHWTKDWSVPGPVERRRLLARVPEGLTLPATGHLGPRLHNPGL</sequence>
<dbReference type="SUPFAM" id="SSF55729">
    <property type="entry name" value="Acyl-CoA N-acyltransferases (Nat)"/>
    <property type="match status" value="1"/>
</dbReference>
<protein>
    <submittedName>
        <fullName evidence="2">N-acetyltransferase YhbS</fullName>
    </submittedName>
</protein>
<dbReference type="CDD" id="cd04301">
    <property type="entry name" value="NAT_SF"/>
    <property type="match status" value="1"/>
</dbReference>
<reference evidence="2 3" key="1">
    <citation type="submission" date="2020-03" db="EMBL/GenBank/DDBJ databases">
        <title>Genomic Encyclopedia of Type Strains, Phase III (KMG-III): the genomes of soil and plant-associated and newly described type strains.</title>
        <authorList>
            <person name="Whitman W."/>
        </authorList>
    </citation>
    <scope>NUCLEOTIDE SEQUENCE [LARGE SCALE GENOMIC DNA]</scope>
    <source>
        <strain evidence="2 3">CECT 8804</strain>
    </source>
</reference>
<feature type="domain" description="N-acetyltransferase" evidence="1">
    <location>
        <begin position="8"/>
        <end position="161"/>
    </location>
</feature>
<dbReference type="EMBL" id="JAAOZC010000003">
    <property type="protein sequence ID" value="NIJ08092.1"/>
    <property type="molecule type" value="Genomic_DNA"/>
</dbReference>